<dbReference type="EMBL" id="CP104213">
    <property type="protein sequence ID" value="UWX63409.1"/>
    <property type="molecule type" value="Genomic_DNA"/>
</dbReference>
<dbReference type="NCBIfam" id="NF033580">
    <property type="entry name" value="transpos_IS5_3"/>
    <property type="match status" value="1"/>
</dbReference>
<dbReference type="Proteomes" id="UP001060261">
    <property type="component" value="Chromosome"/>
</dbReference>
<organism evidence="4 5">
    <name type="scientific">Deinococcus rubellus</name>
    <dbReference type="NCBI Taxonomy" id="1889240"/>
    <lineage>
        <taxon>Bacteria</taxon>
        <taxon>Thermotogati</taxon>
        <taxon>Deinococcota</taxon>
        <taxon>Deinococci</taxon>
        <taxon>Deinococcales</taxon>
        <taxon>Deinococcaceae</taxon>
        <taxon>Deinococcus</taxon>
    </lineage>
</organism>
<evidence type="ECO:0000256" key="1">
    <source>
        <dbReference type="SAM" id="MobiDB-lite"/>
    </source>
</evidence>
<feature type="region of interest" description="Disordered" evidence="1">
    <location>
        <begin position="1"/>
        <end position="22"/>
    </location>
</feature>
<dbReference type="Pfam" id="PF01609">
    <property type="entry name" value="DDE_Tnp_1"/>
    <property type="match status" value="1"/>
</dbReference>
<name>A0ABY5YEC9_9DEIO</name>
<dbReference type="InterPro" id="IPR025161">
    <property type="entry name" value="IS402-like_dom"/>
</dbReference>
<keyword evidence="5" id="KW-1185">Reference proteome</keyword>
<dbReference type="PANTHER" id="PTHR30007">
    <property type="entry name" value="PHP DOMAIN PROTEIN"/>
    <property type="match status" value="1"/>
</dbReference>
<proteinExistence type="predicted"/>
<dbReference type="InterPro" id="IPR002559">
    <property type="entry name" value="Transposase_11"/>
</dbReference>
<dbReference type="RefSeq" id="WP_260559697.1">
    <property type="nucleotide sequence ID" value="NZ_CP104213.1"/>
</dbReference>
<evidence type="ECO:0000259" key="2">
    <source>
        <dbReference type="Pfam" id="PF01609"/>
    </source>
</evidence>
<evidence type="ECO:0000313" key="4">
    <source>
        <dbReference type="EMBL" id="UWX63409.1"/>
    </source>
</evidence>
<reference evidence="4" key="1">
    <citation type="submission" date="2022-09" db="EMBL/GenBank/DDBJ databases">
        <title>genome sequence of Deinococcus rubellus.</title>
        <authorList>
            <person name="Srinivasan S."/>
        </authorList>
    </citation>
    <scope>NUCLEOTIDE SEQUENCE</scope>
    <source>
        <strain evidence="4">Ant6</strain>
    </source>
</reference>
<evidence type="ECO:0000313" key="5">
    <source>
        <dbReference type="Proteomes" id="UP001060261"/>
    </source>
</evidence>
<dbReference type="PANTHER" id="PTHR30007:SF1">
    <property type="entry name" value="BLR1914 PROTEIN"/>
    <property type="match status" value="1"/>
</dbReference>
<evidence type="ECO:0000259" key="3">
    <source>
        <dbReference type="Pfam" id="PF13340"/>
    </source>
</evidence>
<protein>
    <submittedName>
        <fullName evidence="4">IS5 family transposase</fullName>
    </submittedName>
</protein>
<dbReference type="Pfam" id="PF13340">
    <property type="entry name" value="DUF4096"/>
    <property type="match status" value="1"/>
</dbReference>
<feature type="domain" description="Transposase IS4-like" evidence="2">
    <location>
        <begin position="97"/>
        <end position="284"/>
    </location>
</feature>
<sequence>MGRTDLTPEQWAKLEPEWPGNPRHGHAYKPHLPVTNGILWRLKTGAPWRDIPERYGPWETCWDRFTRWSRDGTWKRVLVALQVKEDAQGKIDWDGASLDSTSCKAHRAAVGARKQPAKLGKKGALNDEWLGISRGGRNSKIHVLTEGKRRPLAVLVSEGQASDPTYLLPLLDEVCIRRPGPGRPRKRPPMVRVDRAYGARKYRQQLRSRKIVCVCPERKDAKKARLKKGSRGGRPPKFDAEADKGRQVVECNINRLKDFRALATRYEKRGHQFLAVVHVACIVLWL</sequence>
<feature type="domain" description="Insertion element IS402-like" evidence="3">
    <location>
        <begin position="6"/>
        <end position="77"/>
    </location>
</feature>
<accession>A0ABY5YEC9</accession>
<gene>
    <name evidence="4" type="ORF">N0D28_11720</name>
</gene>